<evidence type="ECO:0000313" key="1">
    <source>
        <dbReference type="EMBL" id="CAD0152903.1"/>
    </source>
</evidence>
<protein>
    <submittedName>
        <fullName evidence="1">Uncharacterized protein</fullName>
    </submittedName>
</protein>
<dbReference type="EMBL" id="LR822027">
    <property type="protein sequence ID" value="CAD0152903.1"/>
    <property type="molecule type" value="Genomic_DNA"/>
</dbReference>
<evidence type="ECO:0000313" key="2">
    <source>
        <dbReference type="Proteomes" id="UP000509791"/>
    </source>
</evidence>
<organism evidence="1 2">
    <name type="scientific">Streptococcus thermophilus</name>
    <dbReference type="NCBI Taxonomy" id="1308"/>
    <lineage>
        <taxon>Bacteria</taxon>
        <taxon>Bacillati</taxon>
        <taxon>Bacillota</taxon>
        <taxon>Bacilli</taxon>
        <taxon>Lactobacillales</taxon>
        <taxon>Streptococcaceae</taxon>
        <taxon>Streptococcus</taxon>
    </lineage>
</organism>
<proteinExistence type="predicted"/>
<accession>A0A8D6XU33</accession>
<dbReference type="Proteomes" id="UP000509791">
    <property type="component" value="Chromosome"/>
</dbReference>
<reference evidence="1 2" key="1">
    <citation type="submission" date="2020-06" db="EMBL/GenBank/DDBJ databases">
        <authorList>
            <person name="Chuat V."/>
        </authorList>
    </citation>
    <scope>NUCLEOTIDE SEQUENCE [LARGE SCALE GENOMIC DNA]</scope>
    <source>
        <strain evidence="1">STH_CIRM_998</strain>
    </source>
</reference>
<gene>
    <name evidence="1" type="ORF">STHERMO_1622</name>
</gene>
<sequence>MHFVNRIIRFGTIRNNTALKQRSVVYV</sequence>
<name>A0A8D6XU33_STRTR</name>
<dbReference type="AlphaFoldDB" id="A0A8D6XU33"/>